<keyword evidence="1" id="KW-1133">Transmembrane helix</keyword>
<reference evidence="2 3" key="1">
    <citation type="journal article" date="2012" name="J. Bacteriol.">
        <title>Complete Genome Sequence of Paenibacillus mucilaginosus 3016, a Bacterium Functional as Microbial Fertilizer.</title>
        <authorList>
            <person name="Ma M."/>
            <person name="Wang Z."/>
            <person name="Li L."/>
            <person name="Jiang X."/>
            <person name="Guan D."/>
            <person name="Cao F."/>
            <person name="Chen H."/>
            <person name="Wang X."/>
            <person name="Shen D."/>
            <person name="Du B."/>
            <person name="Li J."/>
        </authorList>
    </citation>
    <scope>NUCLEOTIDE SEQUENCE [LARGE SCALE GENOMIC DNA]</scope>
    <source>
        <strain evidence="2 3">3016</strain>
    </source>
</reference>
<evidence type="ECO:0000313" key="3">
    <source>
        <dbReference type="Proteomes" id="UP000007523"/>
    </source>
</evidence>
<proteinExistence type="predicted"/>
<protein>
    <submittedName>
        <fullName evidence="2">Uncharacterized protein</fullName>
    </submittedName>
</protein>
<dbReference type="KEGG" id="pmq:PM3016_279"/>
<dbReference type="STRING" id="1116391.PM3016_279"/>
<keyword evidence="3" id="KW-1185">Reference proteome</keyword>
<evidence type="ECO:0000256" key="1">
    <source>
        <dbReference type="SAM" id="Phobius"/>
    </source>
</evidence>
<feature type="transmembrane region" description="Helical" evidence="1">
    <location>
        <begin position="35"/>
        <end position="54"/>
    </location>
</feature>
<dbReference type="HOGENOM" id="CLU_2881608_0_0_9"/>
<name>H6NQU1_9BACL</name>
<dbReference type="AlphaFoldDB" id="H6NQU1"/>
<accession>H6NQU1</accession>
<gene>
    <name evidence="2" type="ORF">PM3016_279</name>
</gene>
<evidence type="ECO:0000313" key="2">
    <source>
        <dbReference type="EMBL" id="AFC27255.1"/>
    </source>
</evidence>
<sequence>MTKRGAGVAFCALSAFLTGVYELSAAIYPGGTPSGTLTFWSRTALIVGIIYLILCEIREWDKD</sequence>
<dbReference type="Proteomes" id="UP000007523">
    <property type="component" value="Chromosome"/>
</dbReference>
<keyword evidence="1" id="KW-0812">Transmembrane</keyword>
<keyword evidence="1" id="KW-0472">Membrane</keyword>
<organism evidence="2 3">
    <name type="scientific">Paenibacillus mucilaginosus 3016</name>
    <dbReference type="NCBI Taxonomy" id="1116391"/>
    <lineage>
        <taxon>Bacteria</taxon>
        <taxon>Bacillati</taxon>
        <taxon>Bacillota</taxon>
        <taxon>Bacilli</taxon>
        <taxon>Bacillales</taxon>
        <taxon>Paenibacillaceae</taxon>
        <taxon>Paenibacillus</taxon>
    </lineage>
</organism>
<dbReference type="EMBL" id="CP003235">
    <property type="protein sequence ID" value="AFC27255.1"/>
    <property type="molecule type" value="Genomic_DNA"/>
</dbReference>
<dbReference type="RefSeq" id="WP_014368198.1">
    <property type="nucleotide sequence ID" value="NC_016935.1"/>
</dbReference>